<sequence>MSVLDGRNPAARVSEITVLRQPVVHSDRAVYGYAIRVVVLDANGTAFPEHQVEHLIEAEYDKLDLAALAGDRAVLLRATNRLLTGELEVPTSPHGVVLELSPLLAQRADARLLVDAARQRGARIALADYTGSSSQDELLPQVDLVKVDVARGPDRVSELASRAHAAGATVIGERADNRERIRIGQQAGIDLLQGPMFQRHPETTGRDFSAGELQCLELMQLLSGESIDQAAVVRVVSSDPELAIRVLHLVNSSVYALRREIDSVHQAVVLVGPQQLAALAMASLIDARPTTVGALWATLTRALTCRALAGDDAAYTVGLLSAVASQLGIATSDLVSRTGVSADVAHALNEQTGPYGPTLAAVLAHEENDVDGVRATGLEPYDVAHAYLAAVPEALATATSLAVGSRS</sequence>
<name>A0ABY5KZH9_9CELL</name>
<accession>A0ABY5KZH9</accession>
<protein>
    <submittedName>
        <fullName evidence="2">HDOD domain-containing protein</fullName>
    </submittedName>
</protein>
<keyword evidence="3" id="KW-1185">Reference proteome</keyword>
<gene>
    <name evidence="2" type="ORF">NP064_03185</name>
</gene>
<evidence type="ECO:0000259" key="1">
    <source>
        <dbReference type="PROSITE" id="PS51833"/>
    </source>
</evidence>
<dbReference type="InterPro" id="IPR052340">
    <property type="entry name" value="RNase_Y/CdgJ"/>
</dbReference>
<dbReference type="Proteomes" id="UP001316189">
    <property type="component" value="Chromosome"/>
</dbReference>
<dbReference type="PROSITE" id="PS51833">
    <property type="entry name" value="HDOD"/>
    <property type="match status" value="1"/>
</dbReference>
<proteinExistence type="predicted"/>
<dbReference type="SUPFAM" id="SSF141868">
    <property type="entry name" value="EAL domain-like"/>
    <property type="match status" value="1"/>
</dbReference>
<evidence type="ECO:0000313" key="2">
    <source>
        <dbReference type="EMBL" id="UUI75927.1"/>
    </source>
</evidence>
<evidence type="ECO:0000313" key="3">
    <source>
        <dbReference type="Proteomes" id="UP001316189"/>
    </source>
</evidence>
<dbReference type="RefSeq" id="WP_227567953.1">
    <property type="nucleotide sequence ID" value="NZ_CP101988.1"/>
</dbReference>
<dbReference type="InterPro" id="IPR035919">
    <property type="entry name" value="EAL_sf"/>
</dbReference>
<dbReference type="Gene3D" id="3.20.20.450">
    <property type="entry name" value="EAL domain"/>
    <property type="match status" value="1"/>
</dbReference>
<dbReference type="EMBL" id="CP101988">
    <property type="protein sequence ID" value="UUI75927.1"/>
    <property type="molecule type" value="Genomic_DNA"/>
</dbReference>
<dbReference type="InterPro" id="IPR013976">
    <property type="entry name" value="HDOD"/>
</dbReference>
<dbReference type="SUPFAM" id="SSF109604">
    <property type="entry name" value="HD-domain/PDEase-like"/>
    <property type="match status" value="1"/>
</dbReference>
<dbReference type="Gene3D" id="1.10.3210.10">
    <property type="entry name" value="Hypothetical protein af1432"/>
    <property type="match status" value="1"/>
</dbReference>
<dbReference type="PANTHER" id="PTHR33525:SF6">
    <property type="entry name" value="HDOD DOMAIN-CONTAINING PROTEIN"/>
    <property type="match status" value="1"/>
</dbReference>
<dbReference type="PANTHER" id="PTHR33525">
    <property type="match status" value="1"/>
</dbReference>
<dbReference type="Pfam" id="PF08668">
    <property type="entry name" value="HDOD"/>
    <property type="match status" value="1"/>
</dbReference>
<reference evidence="2 3" key="1">
    <citation type="submission" date="2022-07" db="EMBL/GenBank/DDBJ databases">
        <title>Novel species in genus cellulomonas.</title>
        <authorList>
            <person name="Ye L."/>
        </authorList>
    </citation>
    <scope>NUCLEOTIDE SEQUENCE [LARGE SCALE GENOMIC DNA]</scope>
    <source>
        <strain evidence="3">zg-Y338</strain>
    </source>
</reference>
<feature type="domain" description="HDOD" evidence="1">
    <location>
        <begin position="208"/>
        <end position="405"/>
    </location>
</feature>
<organism evidence="2 3">
    <name type="scientific">Cellulomonas chengniuliangii</name>
    <dbReference type="NCBI Taxonomy" id="2968084"/>
    <lineage>
        <taxon>Bacteria</taxon>
        <taxon>Bacillati</taxon>
        <taxon>Actinomycetota</taxon>
        <taxon>Actinomycetes</taxon>
        <taxon>Micrococcales</taxon>
        <taxon>Cellulomonadaceae</taxon>
        <taxon>Cellulomonas</taxon>
    </lineage>
</organism>